<reference evidence="2" key="1">
    <citation type="submission" date="2020-06" db="EMBL/GenBank/DDBJ databases">
        <authorList>
            <person name="Li T."/>
            <person name="Hu X."/>
            <person name="Zhang T."/>
            <person name="Song X."/>
            <person name="Zhang H."/>
            <person name="Dai N."/>
            <person name="Sheng W."/>
            <person name="Hou X."/>
            <person name="Wei L."/>
        </authorList>
    </citation>
    <scope>NUCLEOTIDE SEQUENCE</scope>
    <source>
        <strain evidence="2">G01</strain>
        <tissue evidence="2">Leaf</tissue>
    </source>
</reference>
<sequence>MMPQGPPTPLGGGQPIPPSLLRSNSGLLGGQGAGMPSQNAFSSLVSPRNQFNNMNMLGNVPNVSSLLHQSFGNGGPGSGLSVPGSSQRGLIDGGAECDPLSNVGTGWDLVILLHLLCLHLLQPTQIHLVKFKGNSNLQTRLAARW</sequence>
<name>A0AAW2L504_9LAMI</name>
<dbReference type="EMBL" id="JACGWK010000015">
    <property type="protein sequence ID" value="KAL0314402.1"/>
    <property type="molecule type" value="Genomic_DNA"/>
</dbReference>
<evidence type="ECO:0000256" key="1">
    <source>
        <dbReference type="SAM" id="MobiDB-lite"/>
    </source>
</evidence>
<evidence type="ECO:0000313" key="2">
    <source>
        <dbReference type="EMBL" id="KAL0314402.1"/>
    </source>
</evidence>
<protein>
    <submittedName>
        <fullName evidence="2">Transcriptional corepressor SEUSS</fullName>
    </submittedName>
</protein>
<organism evidence="2">
    <name type="scientific">Sesamum angustifolium</name>
    <dbReference type="NCBI Taxonomy" id="2727405"/>
    <lineage>
        <taxon>Eukaryota</taxon>
        <taxon>Viridiplantae</taxon>
        <taxon>Streptophyta</taxon>
        <taxon>Embryophyta</taxon>
        <taxon>Tracheophyta</taxon>
        <taxon>Spermatophyta</taxon>
        <taxon>Magnoliopsida</taxon>
        <taxon>eudicotyledons</taxon>
        <taxon>Gunneridae</taxon>
        <taxon>Pentapetalae</taxon>
        <taxon>asterids</taxon>
        <taxon>lamiids</taxon>
        <taxon>Lamiales</taxon>
        <taxon>Pedaliaceae</taxon>
        <taxon>Sesamum</taxon>
    </lineage>
</organism>
<proteinExistence type="predicted"/>
<reference evidence="2" key="2">
    <citation type="journal article" date="2024" name="Plant">
        <title>Genomic evolution and insights into agronomic trait innovations of Sesamum species.</title>
        <authorList>
            <person name="Miao H."/>
            <person name="Wang L."/>
            <person name="Qu L."/>
            <person name="Liu H."/>
            <person name="Sun Y."/>
            <person name="Le M."/>
            <person name="Wang Q."/>
            <person name="Wei S."/>
            <person name="Zheng Y."/>
            <person name="Lin W."/>
            <person name="Duan Y."/>
            <person name="Cao H."/>
            <person name="Xiong S."/>
            <person name="Wang X."/>
            <person name="Wei L."/>
            <person name="Li C."/>
            <person name="Ma Q."/>
            <person name="Ju M."/>
            <person name="Zhao R."/>
            <person name="Li G."/>
            <person name="Mu C."/>
            <person name="Tian Q."/>
            <person name="Mei H."/>
            <person name="Zhang T."/>
            <person name="Gao T."/>
            <person name="Zhang H."/>
        </authorList>
    </citation>
    <scope>NUCLEOTIDE SEQUENCE</scope>
    <source>
        <strain evidence="2">G01</strain>
    </source>
</reference>
<accession>A0AAW2L504</accession>
<comment type="caution">
    <text evidence="2">The sequence shown here is derived from an EMBL/GenBank/DDBJ whole genome shotgun (WGS) entry which is preliminary data.</text>
</comment>
<feature type="region of interest" description="Disordered" evidence="1">
    <location>
        <begin position="1"/>
        <end position="33"/>
    </location>
</feature>
<dbReference type="AlphaFoldDB" id="A0AAW2L504"/>
<gene>
    <name evidence="2" type="ORF">Sangu_2284600</name>
</gene>